<keyword evidence="2" id="KW-1185">Reference proteome</keyword>
<evidence type="ECO:0000313" key="1">
    <source>
        <dbReference type="EMBL" id="KAF2490264.1"/>
    </source>
</evidence>
<proteinExistence type="predicted"/>
<organism evidence="1 2">
    <name type="scientific">Lophium mytilinum</name>
    <dbReference type="NCBI Taxonomy" id="390894"/>
    <lineage>
        <taxon>Eukaryota</taxon>
        <taxon>Fungi</taxon>
        <taxon>Dikarya</taxon>
        <taxon>Ascomycota</taxon>
        <taxon>Pezizomycotina</taxon>
        <taxon>Dothideomycetes</taxon>
        <taxon>Pleosporomycetidae</taxon>
        <taxon>Mytilinidiales</taxon>
        <taxon>Mytilinidiaceae</taxon>
        <taxon>Lophium</taxon>
    </lineage>
</organism>
<evidence type="ECO:0000313" key="2">
    <source>
        <dbReference type="Proteomes" id="UP000799750"/>
    </source>
</evidence>
<name>A0A6A6QE12_9PEZI</name>
<dbReference type="Proteomes" id="UP000799750">
    <property type="component" value="Unassembled WGS sequence"/>
</dbReference>
<sequence>MSYIRLFEDSQCIEHNFPPCTVLRRIRLTAYAHEPTLAAVFLWDAPWRSKFALKSVGAIGCILAVHTLSGAPWLVLTSRSASRLADREPDRLAACQRLILRSAACPRGHVICLLSPSKDIQTLPSRSNCSHAVIRSRLQQEKDLCIPLSPGIFAHPFYNAKRPPKLFHQQLLCPKAHPTPAESALSS</sequence>
<reference evidence="1" key="1">
    <citation type="journal article" date="2020" name="Stud. Mycol.">
        <title>101 Dothideomycetes genomes: a test case for predicting lifestyles and emergence of pathogens.</title>
        <authorList>
            <person name="Haridas S."/>
            <person name="Albert R."/>
            <person name="Binder M."/>
            <person name="Bloem J."/>
            <person name="Labutti K."/>
            <person name="Salamov A."/>
            <person name="Andreopoulos B."/>
            <person name="Baker S."/>
            <person name="Barry K."/>
            <person name="Bills G."/>
            <person name="Bluhm B."/>
            <person name="Cannon C."/>
            <person name="Castanera R."/>
            <person name="Culley D."/>
            <person name="Daum C."/>
            <person name="Ezra D."/>
            <person name="Gonzalez J."/>
            <person name="Henrissat B."/>
            <person name="Kuo A."/>
            <person name="Liang C."/>
            <person name="Lipzen A."/>
            <person name="Lutzoni F."/>
            <person name="Magnuson J."/>
            <person name="Mondo S."/>
            <person name="Nolan M."/>
            <person name="Ohm R."/>
            <person name="Pangilinan J."/>
            <person name="Park H.-J."/>
            <person name="Ramirez L."/>
            <person name="Alfaro M."/>
            <person name="Sun H."/>
            <person name="Tritt A."/>
            <person name="Yoshinaga Y."/>
            <person name="Zwiers L.-H."/>
            <person name="Turgeon B."/>
            <person name="Goodwin S."/>
            <person name="Spatafora J."/>
            <person name="Crous P."/>
            <person name="Grigoriev I."/>
        </authorList>
    </citation>
    <scope>NUCLEOTIDE SEQUENCE</scope>
    <source>
        <strain evidence="1">CBS 269.34</strain>
    </source>
</reference>
<dbReference type="EMBL" id="MU004197">
    <property type="protein sequence ID" value="KAF2490264.1"/>
    <property type="molecule type" value="Genomic_DNA"/>
</dbReference>
<dbReference type="AlphaFoldDB" id="A0A6A6QE12"/>
<accession>A0A6A6QE12</accession>
<gene>
    <name evidence="1" type="ORF">BU16DRAFT_147836</name>
</gene>
<protein>
    <submittedName>
        <fullName evidence="1">Uncharacterized protein</fullName>
    </submittedName>
</protein>